<evidence type="ECO:0000313" key="4">
    <source>
        <dbReference type="Proteomes" id="UP001231189"/>
    </source>
</evidence>
<evidence type="ECO:0000259" key="2">
    <source>
        <dbReference type="PROSITE" id="PS50994"/>
    </source>
</evidence>
<accession>A0AAD8X2B6</accession>
<proteinExistence type="predicted"/>
<dbReference type="InterPro" id="IPR001584">
    <property type="entry name" value="Integrase_cat-core"/>
</dbReference>
<dbReference type="AlphaFoldDB" id="A0AAD8X2B6"/>
<reference evidence="3" key="1">
    <citation type="submission" date="2023-07" db="EMBL/GenBank/DDBJ databases">
        <title>A chromosome-level genome assembly of Lolium multiflorum.</title>
        <authorList>
            <person name="Chen Y."/>
            <person name="Copetti D."/>
            <person name="Kolliker R."/>
            <person name="Studer B."/>
        </authorList>
    </citation>
    <scope>NUCLEOTIDE SEQUENCE</scope>
    <source>
        <strain evidence="3">02402/16</strain>
        <tissue evidence="3">Leaf</tissue>
    </source>
</reference>
<name>A0AAD8X2B6_LOLMU</name>
<organism evidence="3 4">
    <name type="scientific">Lolium multiflorum</name>
    <name type="common">Italian ryegrass</name>
    <name type="synonym">Lolium perenne subsp. multiflorum</name>
    <dbReference type="NCBI Taxonomy" id="4521"/>
    <lineage>
        <taxon>Eukaryota</taxon>
        <taxon>Viridiplantae</taxon>
        <taxon>Streptophyta</taxon>
        <taxon>Embryophyta</taxon>
        <taxon>Tracheophyta</taxon>
        <taxon>Spermatophyta</taxon>
        <taxon>Magnoliopsida</taxon>
        <taxon>Liliopsida</taxon>
        <taxon>Poales</taxon>
        <taxon>Poaceae</taxon>
        <taxon>BOP clade</taxon>
        <taxon>Pooideae</taxon>
        <taxon>Poodae</taxon>
        <taxon>Poeae</taxon>
        <taxon>Poeae Chloroplast Group 2 (Poeae type)</taxon>
        <taxon>Loliodinae</taxon>
        <taxon>Loliinae</taxon>
        <taxon>Lolium</taxon>
    </lineage>
</organism>
<dbReference type="SUPFAM" id="SSF53098">
    <property type="entry name" value="Ribonuclease H-like"/>
    <property type="match status" value="1"/>
</dbReference>
<protein>
    <recommendedName>
        <fullName evidence="2">Integrase catalytic domain-containing protein</fullName>
    </recommendedName>
</protein>
<keyword evidence="4" id="KW-1185">Reference proteome</keyword>
<feature type="domain" description="Integrase catalytic" evidence="2">
    <location>
        <begin position="145"/>
        <end position="316"/>
    </location>
</feature>
<evidence type="ECO:0000313" key="3">
    <source>
        <dbReference type="EMBL" id="KAK1691847.1"/>
    </source>
</evidence>
<sequence length="407" mass="42988">MAPPSSLDLGFRTHELLLSTLTAGLEDLGNAASNLTLMTNPTFERAVDYLRLEERRLKGVRTRAVHTTLWASGNSVLTHGGGAPPAPTPAPPHPAPQPQNTNEEGAVVVAVVLAAAVATTAAPASSVRAPAPAGLPYAPAYGGMMPQAPTAHWDPALYTALQYAPSPGAYFGGGDWFMDTGASAHMASHPGNLSTSSRIIVGNGAGLPISHFGRPILALQTDNGKEFDNTTIRTLLSTHGTILRLTCPYTSQQNGRAERVLRTLNDCVCTLPFHAHMPPQFWPDALSIATLLVNLRPCPWLGSALARPLYHNCDAPRDAPEHCLGLTHGALEPRLGRRRLALDTARVALEHCLGHHRVTCALDRITLEPQLGRCLASGPASASSAAGHGAPHARPCGHSRPEYAVPL</sequence>
<dbReference type="GO" id="GO:0003676">
    <property type="term" value="F:nucleic acid binding"/>
    <property type="evidence" value="ECO:0007669"/>
    <property type="project" value="InterPro"/>
</dbReference>
<feature type="region of interest" description="Disordered" evidence="1">
    <location>
        <begin position="385"/>
        <end position="407"/>
    </location>
</feature>
<dbReference type="EMBL" id="JAUUTY010000001">
    <property type="protein sequence ID" value="KAK1691847.1"/>
    <property type="molecule type" value="Genomic_DNA"/>
</dbReference>
<dbReference type="PANTHER" id="PTHR42648">
    <property type="entry name" value="TRANSPOSASE, PUTATIVE-RELATED"/>
    <property type="match status" value="1"/>
</dbReference>
<comment type="caution">
    <text evidence="3">The sequence shown here is derived from an EMBL/GenBank/DDBJ whole genome shotgun (WGS) entry which is preliminary data.</text>
</comment>
<dbReference type="InterPro" id="IPR039537">
    <property type="entry name" value="Retrotran_Ty1/copia-like"/>
</dbReference>
<feature type="region of interest" description="Disordered" evidence="1">
    <location>
        <begin position="74"/>
        <end position="101"/>
    </location>
</feature>
<dbReference type="InterPro" id="IPR012337">
    <property type="entry name" value="RNaseH-like_sf"/>
</dbReference>
<feature type="compositionally biased region" description="Pro residues" evidence="1">
    <location>
        <begin position="84"/>
        <end position="97"/>
    </location>
</feature>
<dbReference type="Gene3D" id="3.30.420.10">
    <property type="entry name" value="Ribonuclease H-like superfamily/Ribonuclease H"/>
    <property type="match status" value="1"/>
</dbReference>
<evidence type="ECO:0000256" key="1">
    <source>
        <dbReference type="SAM" id="MobiDB-lite"/>
    </source>
</evidence>
<dbReference type="InterPro" id="IPR036397">
    <property type="entry name" value="RNaseH_sf"/>
</dbReference>
<dbReference type="Proteomes" id="UP001231189">
    <property type="component" value="Unassembled WGS sequence"/>
</dbReference>
<gene>
    <name evidence="3" type="ORF">QYE76_008544</name>
</gene>
<dbReference type="PANTHER" id="PTHR42648:SF26">
    <property type="entry name" value="INTEGRASE CATALYTIC DOMAIN-CONTAINING PROTEIN"/>
    <property type="match status" value="1"/>
</dbReference>
<dbReference type="PROSITE" id="PS50994">
    <property type="entry name" value="INTEGRASE"/>
    <property type="match status" value="1"/>
</dbReference>
<dbReference type="GO" id="GO:0015074">
    <property type="term" value="P:DNA integration"/>
    <property type="evidence" value="ECO:0007669"/>
    <property type="project" value="InterPro"/>
</dbReference>